<feature type="transmembrane region" description="Helical" evidence="7">
    <location>
        <begin position="261"/>
        <end position="283"/>
    </location>
</feature>
<feature type="transmembrane region" description="Helical" evidence="7">
    <location>
        <begin position="358"/>
        <end position="376"/>
    </location>
</feature>
<feature type="transmembrane region" description="Helical" evidence="7">
    <location>
        <begin position="136"/>
        <end position="153"/>
    </location>
</feature>
<evidence type="ECO:0000256" key="7">
    <source>
        <dbReference type="RuleBase" id="RU368015"/>
    </source>
</evidence>
<evidence type="ECO:0000256" key="4">
    <source>
        <dbReference type="ARBA" id="ARBA00022692"/>
    </source>
</evidence>
<evidence type="ECO:0000256" key="8">
    <source>
        <dbReference type="SAM" id="MobiDB-lite"/>
    </source>
</evidence>
<feature type="transmembrane region" description="Helical" evidence="7">
    <location>
        <begin position="97"/>
        <end position="115"/>
    </location>
</feature>
<dbReference type="PANTHER" id="PTHR31376">
    <property type="entry name" value="OS09G0467300 PROTEIN-RELATED"/>
    <property type="match status" value="1"/>
</dbReference>
<dbReference type="Pfam" id="PF16913">
    <property type="entry name" value="PUNUT"/>
    <property type="match status" value="1"/>
</dbReference>
<evidence type="ECO:0000313" key="9">
    <source>
        <dbReference type="EMBL" id="KAK4259310.1"/>
    </source>
</evidence>
<evidence type="ECO:0000256" key="1">
    <source>
        <dbReference type="ARBA" id="ARBA00004141"/>
    </source>
</evidence>
<comment type="similarity">
    <text evidence="2 7">Belongs to the purine permeases (TC 2.A.7.14) family.</text>
</comment>
<feature type="transmembrane region" description="Helical" evidence="7">
    <location>
        <begin position="331"/>
        <end position="352"/>
    </location>
</feature>
<sequence length="423" mass="46567">MAEPQELQLSIIETNGAKDKNPNGDTESDAVKNTNPNGDAEDFPYELSNTIKNKKRYQRWLRIALYVVCVLLGQSAATLLGRLYYQEGGNSKWLGTLVQLVGFPILLPLYFIPASKHPSATNTINNHEQSSISKRAIVYVFLGLLIALNSYLYSVGLSYLPVSTYALICSSQLAFNAAFSFFLNSLKFTPYIMNSLVLLTVSSVLLVFHTDPSSGSTQASKHKYMIGFICTVAASAAYGLVLSLTQLAFKKVFKKDSFKVILDLIIYQSLVSTMVILVGLFASGEFRSLKEEMKDYGMGKASYVLNLSFTAITWQVFSVGCVGLILEVSSLFSNVISVLGVPIVPILAIVIFHDKMNGLKVISLLLALWGFLSYIYQQYLDETNSKTLQHTNNDASSRDSQNGISGQVETGHIDSKSPRNSLK</sequence>
<evidence type="ECO:0000313" key="10">
    <source>
        <dbReference type="Proteomes" id="UP001293593"/>
    </source>
</evidence>
<keyword evidence="10" id="KW-1185">Reference proteome</keyword>
<comment type="subcellular location">
    <subcellularLocation>
        <location evidence="1 7">Membrane</location>
        <topology evidence="1 7">Multi-pass membrane protein</topology>
    </subcellularLocation>
</comment>
<evidence type="ECO:0000256" key="3">
    <source>
        <dbReference type="ARBA" id="ARBA00022448"/>
    </source>
</evidence>
<dbReference type="SUPFAM" id="SSF103481">
    <property type="entry name" value="Multidrug resistance efflux transporter EmrE"/>
    <property type="match status" value="1"/>
</dbReference>
<keyword evidence="6 7" id="KW-0472">Membrane</keyword>
<organism evidence="9 10">
    <name type="scientific">Acacia crassicarpa</name>
    <name type="common">northern wattle</name>
    <dbReference type="NCBI Taxonomy" id="499986"/>
    <lineage>
        <taxon>Eukaryota</taxon>
        <taxon>Viridiplantae</taxon>
        <taxon>Streptophyta</taxon>
        <taxon>Embryophyta</taxon>
        <taxon>Tracheophyta</taxon>
        <taxon>Spermatophyta</taxon>
        <taxon>Magnoliopsida</taxon>
        <taxon>eudicotyledons</taxon>
        <taxon>Gunneridae</taxon>
        <taxon>Pentapetalae</taxon>
        <taxon>rosids</taxon>
        <taxon>fabids</taxon>
        <taxon>Fabales</taxon>
        <taxon>Fabaceae</taxon>
        <taxon>Caesalpinioideae</taxon>
        <taxon>mimosoid clade</taxon>
        <taxon>Acacieae</taxon>
        <taxon>Acacia</taxon>
    </lineage>
</organism>
<dbReference type="InterPro" id="IPR037185">
    <property type="entry name" value="EmrE-like"/>
</dbReference>
<feature type="transmembrane region" description="Helical" evidence="7">
    <location>
        <begin position="63"/>
        <end position="85"/>
    </location>
</feature>
<dbReference type="PANTHER" id="PTHR31376:SF17">
    <property type="entry name" value="PURINE PERMEASE 21-RELATED"/>
    <property type="match status" value="1"/>
</dbReference>
<feature type="compositionally biased region" description="Polar residues" evidence="8">
    <location>
        <begin position="390"/>
        <end position="408"/>
    </location>
</feature>
<keyword evidence="4 7" id="KW-0812">Transmembrane</keyword>
<feature type="region of interest" description="Disordered" evidence="8">
    <location>
        <begin position="390"/>
        <end position="423"/>
    </location>
</feature>
<evidence type="ECO:0000256" key="6">
    <source>
        <dbReference type="ARBA" id="ARBA00023136"/>
    </source>
</evidence>
<name>A0AAE1JXG2_9FABA</name>
<reference evidence="9" key="1">
    <citation type="submission" date="2023-10" db="EMBL/GenBank/DDBJ databases">
        <title>Chromosome-level genome of the transformable northern wattle, Acacia crassicarpa.</title>
        <authorList>
            <person name="Massaro I."/>
            <person name="Sinha N.R."/>
            <person name="Poethig S."/>
            <person name="Leichty A.R."/>
        </authorList>
    </citation>
    <scope>NUCLEOTIDE SEQUENCE</scope>
    <source>
        <strain evidence="9">Acra3RX</strain>
        <tissue evidence="9">Leaf</tissue>
    </source>
</reference>
<accession>A0AAE1JXG2</accession>
<dbReference type="InterPro" id="IPR030182">
    <property type="entry name" value="PUP_plant"/>
</dbReference>
<dbReference type="EMBL" id="JAWXYG010000011">
    <property type="protein sequence ID" value="KAK4259310.1"/>
    <property type="molecule type" value="Genomic_DNA"/>
</dbReference>
<feature type="transmembrane region" description="Helical" evidence="7">
    <location>
        <begin position="165"/>
        <end position="184"/>
    </location>
</feature>
<feature type="transmembrane region" description="Helical" evidence="7">
    <location>
        <begin position="191"/>
        <end position="209"/>
    </location>
</feature>
<evidence type="ECO:0000256" key="2">
    <source>
        <dbReference type="ARBA" id="ARBA00006213"/>
    </source>
</evidence>
<dbReference type="Proteomes" id="UP001293593">
    <property type="component" value="Unassembled WGS sequence"/>
</dbReference>
<dbReference type="GO" id="GO:0015211">
    <property type="term" value="F:purine nucleoside transmembrane transporter activity"/>
    <property type="evidence" value="ECO:0007669"/>
    <property type="project" value="UniProtKB-UniRule"/>
</dbReference>
<feature type="region of interest" description="Disordered" evidence="8">
    <location>
        <begin position="1"/>
        <end position="39"/>
    </location>
</feature>
<comment type="caution">
    <text evidence="9">The sequence shown here is derived from an EMBL/GenBank/DDBJ whole genome shotgun (WGS) entry which is preliminary data.</text>
</comment>
<keyword evidence="5 7" id="KW-1133">Transmembrane helix</keyword>
<dbReference type="GO" id="GO:0005345">
    <property type="term" value="F:purine nucleobase transmembrane transporter activity"/>
    <property type="evidence" value="ECO:0007669"/>
    <property type="project" value="UniProtKB-UniRule"/>
</dbReference>
<dbReference type="GO" id="GO:0016020">
    <property type="term" value="C:membrane"/>
    <property type="evidence" value="ECO:0007669"/>
    <property type="project" value="UniProtKB-SubCell"/>
</dbReference>
<gene>
    <name evidence="9" type="ORF">QN277_005654</name>
</gene>
<proteinExistence type="inferred from homology"/>
<protein>
    <recommendedName>
        <fullName evidence="7">Probable purine permease</fullName>
    </recommendedName>
</protein>
<feature type="transmembrane region" description="Helical" evidence="7">
    <location>
        <begin position="303"/>
        <end position="326"/>
    </location>
</feature>
<evidence type="ECO:0000256" key="5">
    <source>
        <dbReference type="ARBA" id="ARBA00022989"/>
    </source>
</evidence>
<feature type="transmembrane region" description="Helical" evidence="7">
    <location>
        <begin position="224"/>
        <end position="249"/>
    </location>
</feature>
<keyword evidence="3 7" id="KW-0813">Transport</keyword>
<dbReference type="AlphaFoldDB" id="A0AAE1JXG2"/>